<keyword evidence="3" id="KW-0449">Lipoprotein</keyword>
<evidence type="ECO:0000313" key="8">
    <source>
        <dbReference type="Proteomes" id="UP000289340"/>
    </source>
</evidence>
<dbReference type="InterPro" id="IPR036163">
    <property type="entry name" value="HMA_dom_sf"/>
</dbReference>
<reference evidence="7 8" key="1">
    <citation type="submission" date="2018-09" db="EMBL/GenBank/DDBJ databases">
        <title>A high-quality reference genome of wild soybean provides a powerful tool to mine soybean genomes.</title>
        <authorList>
            <person name="Xie M."/>
            <person name="Chung C.Y.L."/>
            <person name="Li M.-W."/>
            <person name="Wong F.-L."/>
            <person name="Chan T.-F."/>
            <person name="Lam H.-M."/>
        </authorList>
    </citation>
    <scope>NUCLEOTIDE SEQUENCE [LARGE SCALE GENOMIC DNA]</scope>
    <source>
        <strain evidence="8">cv. W05</strain>
        <tissue evidence="7">Hypocotyl of etiolated seedlings</tissue>
    </source>
</reference>
<keyword evidence="4" id="KW-0636">Prenylation</keyword>
<dbReference type="AlphaFoldDB" id="A0A445FNS2"/>
<proteinExistence type="inferred from homology"/>
<dbReference type="EMBL" id="QZWG01000018">
    <property type="protein sequence ID" value="RZB50555.1"/>
    <property type="molecule type" value="Genomic_DNA"/>
</dbReference>
<evidence type="ECO:0000256" key="1">
    <source>
        <dbReference type="ARBA" id="ARBA00022481"/>
    </source>
</evidence>
<evidence type="ECO:0000259" key="6">
    <source>
        <dbReference type="PROSITE" id="PS50846"/>
    </source>
</evidence>
<dbReference type="PANTHER" id="PTHR45868">
    <property type="entry name" value="HEAVY METAL-ASSOCIATED ISOPRENYLATED PLANT PROTEIN 33-RELATED"/>
    <property type="match status" value="1"/>
</dbReference>
<evidence type="ECO:0000256" key="2">
    <source>
        <dbReference type="ARBA" id="ARBA00022723"/>
    </source>
</evidence>
<dbReference type="PANTHER" id="PTHR45868:SF74">
    <property type="entry name" value="HEAVY METAL-ASSOCIATED ISOPRENYLATED PLANT PROTEIN 33"/>
    <property type="match status" value="1"/>
</dbReference>
<dbReference type="SUPFAM" id="SSF55008">
    <property type="entry name" value="HMA, heavy metal-associated domain"/>
    <property type="match status" value="1"/>
</dbReference>
<gene>
    <name evidence="7" type="ORF">D0Y65_047447</name>
</gene>
<comment type="similarity">
    <text evidence="5">Belongs to the HIPP family.</text>
</comment>
<dbReference type="Pfam" id="PF00403">
    <property type="entry name" value="HMA"/>
    <property type="match status" value="1"/>
</dbReference>
<evidence type="ECO:0000256" key="3">
    <source>
        <dbReference type="ARBA" id="ARBA00023288"/>
    </source>
</evidence>
<keyword evidence="2" id="KW-0479">Metal-binding</keyword>
<dbReference type="Gene3D" id="3.30.70.100">
    <property type="match status" value="1"/>
</dbReference>
<sequence>MSTSDYELIKIETFVLKAHMNCQGCMNKVRKVLQKIEGVCKVDINAEEQTAIVTGIVNPSTLVQKLAKFGKHAEIWDAGYNGDQNNNQAQLINDHSDYENQYMIPTFGENHWGPQWGFNAGLENSETIYAGLENQEWARNFPGESSTSKYGHQPSPMANIHEYHHEFHPSNMMQFSSHIMDLNN</sequence>
<protein>
    <submittedName>
        <fullName evidence="7">Heavy metal-associated isoprenylated plant protein 37</fullName>
    </submittedName>
</protein>
<organism evidence="7 8">
    <name type="scientific">Glycine soja</name>
    <name type="common">Wild soybean</name>
    <dbReference type="NCBI Taxonomy" id="3848"/>
    <lineage>
        <taxon>Eukaryota</taxon>
        <taxon>Viridiplantae</taxon>
        <taxon>Streptophyta</taxon>
        <taxon>Embryophyta</taxon>
        <taxon>Tracheophyta</taxon>
        <taxon>Spermatophyta</taxon>
        <taxon>Magnoliopsida</taxon>
        <taxon>eudicotyledons</taxon>
        <taxon>Gunneridae</taxon>
        <taxon>Pentapetalae</taxon>
        <taxon>rosids</taxon>
        <taxon>fabids</taxon>
        <taxon>Fabales</taxon>
        <taxon>Fabaceae</taxon>
        <taxon>Papilionoideae</taxon>
        <taxon>50 kb inversion clade</taxon>
        <taxon>NPAAA clade</taxon>
        <taxon>indigoferoid/millettioid clade</taxon>
        <taxon>Phaseoleae</taxon>
        <taxon>Glycine</taxon>
        <taxon>Glycine subgen. Soja</taxon>
    </lineage>
</organism>
<evidence type="ECO:0000256" key="4">
    <source>
        <dbReference type="ARBA" id="ARBA00023289"/>
    </source>
</evidence>
<keyword evidence="1" id="KW-0488">Methylation</keyword>
<dbReference type="CDD" id="cd00371">
    <property type="entry name" value="HMA"/>
    <property type="match status" value="1"/>
</dbReference>
<accession>A0A445FNS2</accession>
<dbReference type="Gramene" id="XM_028356045.1">
    <property type="protein sequence ID" value="XP_028211846.1"/>
    <property type="gene ID" value="LOC114394463"/>
</dbReference>
<evidence type="ECO:0000256" key="5">
    <source>
        <dbReference type="ARBA" id="ARBA00024045"/>
    </source>
</evidence>
<dbReference type="GO" id="GO:0046872">
    <property type="term" value="F:metal ion binding"/>
    <property type="evidence" value="ECO:0007669"/>
    <property type="project" value="UniProtKB-KW"/>
</dbReference>
<keyword evidence="8" id="KW-1185">Reference proteome</keyword>
<dbReference type="PROSITE" id="PS50846">
    <property type="entry name" value="HMA_2"/>
    <property type="match status" value="1"/>
</dbReference>
<comment type="caution">
    <text evidence="7">The sequence shown here is derived from an EMBL/GenBank/DDBJ whole genome shotgun (WGS) entry which is preliminary data.</text>
</comment>
<dbReference type="Proteomes" id="UP000289340">
    <property type="component" value="Chromosome 18"/>
</dbReference>
<name>A0A445FNS2_GLYSO</name>
<dbReference type="InterPro" id="IPR006121">
    <property type="entry name" value="HMA_dom"/>
</dbReference>
<evidence type="ECO:0000313" key="7">
    <source>
        <dbReference type="EMBL" id="RZB50555.1"/>
    </source>
</evidence>
<feature type="domain" description="HMA" evidence="6">
    <location>
        <begin position="11"/>
        <end position="74"/>
    </location>
</feature>